<reference evidence="2 3" key="1">
    <citation type="submission" date="2023-11" db="EMBL/GenBank/DDBJ databases">
        <title>Draft genome of Azohydromonas lata strain H1 (DSM1123), a polyhydroxyalkanoate producer.</title>
        <authorList>
            <person name="Traversa D."/>
            <person name="D'Addabbo P."/>
            <person name="Pazzani C."/>
            <person name="Manzari C."/>
            <person name="Chiara M."/>
            <person name="Scrascia M."/>
        </authorList>
    </citation>
    <scope>NUCLEOTIDE SEQUENCE [LARGE SCALE GENOMIC DNA]</scope>
    <source>
        <strain evidence="2 3">H1</strain>
    </source>
</reference>
<dbReference type="InterPro" id="IPR058652">
    <property type="entry name" value="VapC50_C"/>
</dbReference>
<gene>
    <name evidence="2" type="ORF">SM757_18635</name>
</gene>
<evidence type="ECO:0000259" key="1">
    <source>
        <dbReference type="Pfam" id="PF26343"/>
    </source>
</evidence>
<proteinExistence type="predicted"/>
<name>A0ABU5IIU2_9BURK</name>
<accession>A0ABU5IIU2</accession>
<evidence type="ECO:0000313" key="2">
    <source>
        <dbReference type="EMBL" id="MDZ5458600.1"/>
    </source>
</evidence>
<keyword evidence="3" id="KW-1185">Reference proteome</keyword>
<comment type="caution">
    <text evidence="2">The sequence shown here is derived from an EMBL/GenBank/DDBJ whole genome shotgun (WGS) entry which is preliminary data.</text>
</comment>
<dbReference type="RefSeq" id="WP_322466638.1">
    <property type="nucleotide sequence ID" value="NZ_JAXOJX010000032.1"/>
</dbReference>
<dbReference type="EMBL" id="JAXOJX010000032">
    <property type="protein sequence ID" value="MDZ5458600.1"/>
    <property type="molecule type" value="Genomic_DNA"/>
</dbReference>
<organism evidence="2 3">
    <name type="scientific">Azohydromonas lata</name>
    <dbReference type="NCBI Taxonomy" id="45677"/>
    <lineage>
        <taxon>Bacteria</taxon>
        <taxon>Pseudomonadati</taxon>
        <taxon>Pseudomonadota</taxon>
        <taxon>Betaproteobacteria</taxon>
        <taxon>Burkholderiales</taxon>
        <taxon>Sphaerotilaceae</taxon>
        <taxon>Azohydromonas</taxon>
    </lineage>
</organism>
<dbReference type="Pfam" id="PF26343">
    <property type="entry name" value="VapC50_C"/>
    <property type="match status" value="1"/>
</dbReference>
<sequence length="220" mass="23940">MNTDNTLVLLDTCVLMPPRLSDVLMDLRAQRLFSLHWSGEIEAEYVRNMQAVLGFEKTAVLRRLAAMKRCCPEWQVPVAQRDMSAVPASVDAKDRHVAAAALALRRYADEEGDPEAACSVFLVTFNTADMAVRPMGTKGVKVLRPGAFLDLVYDMHPEPSALAVQQAARDLKHPPYTLAELLGALHGHGAKGLVKRLAALWGLVPVRVGSSAADARGEES</sequence>
<dbReference type="Proteomes" id="UP001293718">
    <property type="component" value="Unassembled WGS sequence"/>
</dbReference>
<feature type="domain" description="VapC50 C-terminal" evidence="1">
    <location>
        <begin position="145"/>
        <end position="198"/>
    </location>
</feature>
<protein>
    <submittedName>
        <fullName evidence="2">PIN domain-containing protein</fullName>
    </submittedName>
</protein>
<evidence type="ECO:0000313" key="3">
    <source>
        <dbReference type="Proteomes" id="UP001293718"/>
    </source>
</evidence>